<evidence type="ECO:0000259" key="2">
    <source>
        <dbReference type="Pfam" id="PF03787"/>
    </source>
</evidence>
<dbReference type="Pfam" id="PF03787">
    <property type="entry name" value="RAMPs"/>
    <property type="match status" value="1"/>
</dbReference>
<feature type="domain" description="CRISPR type III-associated protein" evidence="2">
    <location>
        <begin position="10"/>
        <end position="311"/>
    </location>
</feature>
<dbReference type="OrthoDB" id="9789361at2"/>
<sequence>MFDCAGMLFLYTETLLHAGSGTSLGVVDLPIQRERTTGYPMIQASGLKGCLRDVMIQASGLKGCLRDVADSNCQKVEIVFGPDTQRASDHAGALSVGDARILLFPVRSLMGVFAWVTSQNVLARFKREAMMAGLSVDWDPPGPPNDSTALIQGNLLVANGKIVLEEFAFTAQTDSRVEDIAKWLKENALPSDSEYAYWRDTLEKRLVILPDNDFQYFVQFSTEVIARVRIDDTKKTVERGGLWTEEHLPSETLLYATLFASKPRVKDEELPDDWKQANDRAGKILEFVKQAVDGKRLQLGGDATVGRGIVKVRFVEGQARAQTASAAQRGGQP</sequence>
<name>A0A0B6X2H1_9BACT</name>
<evidence type="ECO:0000313" key="3">
    <source>
        <dbReference type="EMBL" id="CDM67157.1"/>
    </source>
</evidence>
<dbReference type="NCBIfam" id="TIGR02580">
    <property type="entry name" value="cas_RAMP_Cmr4"/>
    <property type="match status" value="1"/>
</dbReference>
<dbReference type="PANTHER" id="PTHR36700:SF1">
    <property type="entry name" value="CRISPR SYSTEM CMR SUBUNIT CMR4"/>
    <property type="match status" value="1"/>
</dbReference>
<dbReference type="InterPro" id="IPR013410">
    <property type="entry name" value="CRISPR-assoc_RAMP_Cmr4"/>
</dbReference>
<dbReference type="PANTHER" id="PTHR36700">
    <property type="entry name" value="CRISPR SYSTEM CMR SUBUNIT CMR4"/>
    <property type="match status" value="1"/>
</dbReference>
<dbReference type="STRING" id="454194.PYK22_03206"/>
<dbReference type="Proteomes" id="UP000031518">
    <property type="component" value="Unassembled WGS sequence"/>
</dbReference>
<gene>
    <name evidence="3" type="ORF">PYK22_03206</name>
</gene>
<dbReference type="AlphaFoldDB" id="A0A0B6X2H1"/>
<reference evidence="3 4" key="2">
    <citation type="submission" date="2015-01" db="EMBL/GenBank/DDBJ databases">
        <title>Complete genome sequence of Pyrinomonas methylaliphatogenes type strain K22T.</title>
        <authorList>
            <person name="Lee K.C.Y."/>
            <person name="Power J.F."/>
            <person name="Dunfield P.F."/>
            <person name="Morgan X.C."/>
            <person name="Huttenhower C."/>
            <person name="Stott M.B."/>
        </authorList>
    </citation>
    <scope>NUCLEOTIDE SEQUENCE [LARGE SCALE GENOMIC DNA]</scope>
    <source>
        <strain evidence="3 4">K22</strain>
    </source>
</reference>
<organism evidence="3 4">
    <name type="scientific">Pyrinomonas methylaliphatogenes</name>
    <dbReference type="NCBI Taxonomy" id="454194"/>
    <lineage>
        <taxon>Bacteria</taxon>
        <taxon>Pseudomonadati</taxon>
        <taxon>Acidobacteriota</taxon>
        <taxon>Blastocatellia</taxon>
        <taxon>Blastocatellales</taxon>
        <taxon>Pyrinomonadaceae</taxon>
        <taxon>Pyrinomonas</taxon>
    </lineage>
</organism>
<accession>A0A0B6X2H1</accession>
<dbReference type="GO" id="GO:0051607">
    <property type="term" value="P:defense response to virus"/>
    <property type="evidence" value="ECO:0007669"/>
    <property type="project" value="UniProtKB-KW"/>
</dbReference>
<dbReference type="EMBL" id="CBXV010000009">
    <property type="protein sequence ID" value="CDM67157.1"/>
    <property type="molecule type" value="Genomic_DNA"/>
</dbReference>
<keyword evidence="4" id="KW-1185">Reference proteome</keyword>
<evidence type="ECO:0000256" key="1">
    <source>
        <dbReference type="ARBA" id="ARBA00023118"/>
    </source>
</evidence>
<dbReference type="InterPro" id="IPR005537">
    <property type="entry name" value="RAMP_III_fam"/>
</dbReference>
<reference evidence="3 4" key="1">
    <citation type="submission" date="2013-12" db="EMBL/GenBank/DDBJ databases">
        <authorList>
            <person name="Stott M."/>
        </authorList>
    </citation>
    <scope>NUCLEOTIDE SEQUENCE [LARGE SCALE GENOMIC DNA]</scope>
    <source>
        <strain evidence="3 4">K22</strain>
    </source>
</reference>
<protein>
    <submittedName>
        <fullName evidence="3">CRISPR type III-B/RAMP module RAMP protein Cmr4</fullName>
    </submittedName>
</protein>
<evidence type="ECO:0000313" key="4">
    <source>
        <dbReference type="Proteomes" id="UP000031518"/>
    </source>
</evidence>
<dbReference type="CDD" id="cd09682">
    <property type="entry name" value="Cmr4_III-B"/>
    <property type="match status" value="1"/>
</dbReference>
<dbReference type="RefSeq" id="WP_041979404.1">
    <property type="nucleotide sequence ID" value="NZ_CBXV010000009.1"/>
</dbReference>
<keyword evidence="1" id="KW-0051">Antiviral defense</keyword>
<proteinExistence type="predicted"/>